<dbReference type="RefSeq" id="WP_058116906.1">
    <property type="nucleotide sequence ID" value="NZ_CP011307.1"/>
</dbReference>
<gene>
    <name evidence="2" type="ORF">IB211_00352c</name>
</gene>
<sequence>MFQMRAQDFGIRVGSLPRGPRNKITDVPGVLVGHATVDTPTHKTGVTVILPGPQNPFTHKLPAGVCPFNGFGKTAGLLQLQELGTLETPIALTNTLNVGLVHDAMVEYMLSRCEAEGVALRSVNPLVCECNDSTLNHIGERAVGREHVFSALASACQDFAEGDVGGGKGMICHGLKGGIGSASRVLAFDGKTYTIGILVQSNHGVLSDLTVSGVNIGAGLARTLETRAADQGSIIAVLATDLPLDARQLARVARRVSVGLARLGSHIGHGSGEVFVAFSTANPFDFRAETAVRMTTAFHEELLDLPFRAAAECAEEAVLNSMLTAHTVTGWQGNTVYALPELWRPGV</sequence>
<dbReference type="Pfam" id="PF03576">
    <property type="entry name" value="Peptidase_S58"/>
    <property type="match status" value="1"/>
</dbReference>
<evidence type="ECO:0000256" key="1">
    <source>
        <dbReference type="ARBA" id="ARBA00007068"/>
    </source>
</evidence>
<keyword evidence="2" id="KW-0645">Protease</keyword>
<dbReference type="EC" id="3.4.11.19" evidence="2"/>
<organism evidence="2 3">
    <name type="scientific">Intestinimonas butyriciproducens</name>
    <dbReference type="NCBI Taxonomy" id="1297617"/>
    <lineage>
        <taxon>Bacteria</taxon>
        <taxon>Bacillati</taxon>
        <taxon>Bacillota</taxon>
        <taxon>Clostridia</taxon>
        <taxon>Eubacteriales</taxon>
        <taxon>Intestinimonas</taxon>
    </lineage>
</organism>
<keyword evidence="2" id="KW-0031">Aminopeptidase</keyword>
<dbReference type="InterPro" id="IPR016117">
    <property type="entry name" value="ArgJ-like_dom_sf"/>
</dbReference>
<dbReference type="PATRIC" id="fig|1297617.4.peg.355"/>
<protein>
    <submittedName>
        <fullName evidence="2">D-aminopeptidase</fullName>
        <ecNumber evidence="2">3.4.11.19</ecNumber>
    </submittedName>
</protein>
<dbReference type="EMBL" id="CP011307">
    <property type="protein sequence ID" value="ALP92747.1"/>
    <property type="molecule type" value="Genomic_DNA"/>
</dbReference>
<dbReference type="eggNOG" id="COG3191">
    <property type="taxonomic scope" value="Bacteria"/>
</dbReference>
<accession>A0A0S2W061</accession>
<reference evidence="3" key="2">
    <citation type="submission" date="2015-04" db="EMBL/GenBank/DDBJ databases">
        <title>A butyrogenic pathway from the amino acid lysine in a human gut commensal.</title>
        <authorList>
            <person name="de Vos W.M."/>
            <person name="Bui N.T.P."/>
            <person name="Plugge C.M."/>
            <person name="Ritari J."/>
        </authorList>
    </citation>
    <scope>NUCLEOTIDE SEQUENCE [LARGE SCALE GENOMIC DNA]</scope>
    <source>
        <strain evidence="3">AF211</strain>
    </source>
</reference>
<name>A0A0S2W061_9FIRM</name>
<dbReference type="KEGG" id="ibu:IB211_00352c"/>
<dbReference type="SUPFAM" id="SSF56266">
    <property type="entry name" value="DmpA/ArgJ-like"/>
    <property type="match status" value="1"/>
</dbReference>
<dbReference type="InterPro" id="IPR005321">
    <property type="entry name" value="Peptidase_S58_DmpA"/>
</dbReference>
<keyword evidence="3" id="KW-1185">Reference proteome</keyword>
<dbReference type="Gene3D" id="3.60.70.12">
    <property type="entry name" value="L-amino peptidase D-ALA esterase/amidase"/>
    <property type="match status" value="1"/>
</dbReference>
<evidence type="ECO:0000313" key="3">
    <source>
        <dbReference type="Proteomes" id="UP000064844"/>
    </source>
</evidence>
<dbReference type="GO" id="GO:0004177">
    <property type="term" value="F:aminopeptidase activity"/>
    <property type="evidence" value="ECO:0007669"/>
    <property type="project" value="UniProtKB-KW"/>
</dbReference>
<dbReference type="STRING" id="1297617.IB211_00352c"/>
<dbReference type="Proteomes" id="UP000064844">
    <property type="component" value="Chromosome"/>
</dbReference>
<evidence type="ECO:0000313" key="2">
    <source>
        <dbReference type="EMBL" id="ALP92747.1"/>
    </source>
</evidence>
<comment type="similarity">
    <text evidence="1">Belongs to the peptidase S58 family.</text>
</comment>
<dbReference type="PANTHER" id="PTHR36512:SF3">
    <property type="entry name" value="BLR5678 PROTEIN"/>
    <property type="match status" value="1"/>
</dbReference>
<dbReference type="PANTHER" id="PTHR36512">
    <property type="entry name" value="D-AMINOPEPTIDASE"/>
    <property type="match status" value="1"/>
</dbReference>
<reference evidence="2 3" key="1">
    <citation type="journal article" date="2015" name="Nat. Commun.">
        <title>Production of butyrate from lysine and the Amadori product fructoselysine by a human gut commensal.</title>
        <authorList>
            <person name="Bui T.P."/>
            <person name="Ritari J."/>
            <person name="Boeren S."/>
            <person name="de Waard P."/>
            <person name="Plugge C.M."/>
            <person name="de Vos W.M."/>
        </authorList>
    </citation>
    <scope>NUCLEOTIDE SEQUENCE [LARGE SCALE GENOMIC DNA]</scope>
    <source>
        <strain evidence="2 3">AF211</strain>
    </source>
</reference>
<keyword evidence="2" id="KW-0378">Hydrolase</keyword>
<dbReference type="CDD" id="cd02253">
    <property type="entry name" value="DmpA"/>
    <property type="match status" value="1"/>
</dbReference>
<dbReference type="AlphaFoldDB" id="A0A0S2W061"/>
<proteinExistence type="inferred from homology"/>